<dbReference type="CDD" id="cd13220">
    <property type="entry name" value="PH-GRAM_GRAMDC"/>
    <property type="match status" value="1"/>
</dbReference>
<dbReference type="SMART" id="SM00568">
    <property type="entry name" value="GRAM"/>
    <property type="match status" value="1"/>
</dbReference>
<comment type="similarity">
    <text evidence="2">Belongs to the YSP2 family.</text>
</comment>
<feature type="compositionally biased region" description="Polar residues" evidence="7">
    <location>
        <begin position="1"/>
        <end position="11"/>
    </location>
</feature>
<proteinExistence type="inferred from homology"/>
<keyword evidence="3" id="KW-0812">Transmembrane</keyword>
<evidence type="ECO:0000256" key="3">
    <source>
        <dbReference type="ARBA" id="ARBA00022692"/>
    </source>
</evidence>
<feature type="compositionally biased region" description="Basic residues" evidence="7">
    <location>
        <begin position="303"/>
        <end position="316"/>
    </location>
</feature>
<evidence type="ECO:0000313" key="9">
    <source>
        <dbReference type="EMBL" id="KAG7852068.1"/>
    </source>
</evidence>
<evidence type="ECO:0000256" key="1">
    <source>
        <dbReference type="ARBA" id="ARBA00004167"/>
    </source>
</evidence>
<dbReference type="PANTHER" id="PTHR23319:SF36">
    <property type="entry name" value="MEMBRANE-ANCHORED LIPID-BINDING PROTEIN LAM4-RELATED"/>
    <property type="match status" value="1"/>
</dbReference>
<feature type="compositionally biased region" description="Acidic residues" evidence="7">
    <location>
        <begin position="536"/>
        <end position="545"/>
    </location>
</feature>
<feature type="compositionally biased region" description="Polar residues" evidence="7">
    <location>
        <begin position="62"/>
        <end position="72"/>
    </location>
</feature>
<dbReference type="PROSITE" id="PS51778">
    <property type="entry name" value="VAST"/>
    <property type="match status" value="1"/>
</dbReference>
<comment type="subcellular location">
    <subcellularLocation>
        <location evidence="1">Membrane</location>
        <topology evidence="1">Single-pass membrane protein</topology>
    </subcellularLocation>
</comment>
<protein>
    <recommendedName>
        <fullName evidence="8">VASt domain-containing protein</fullName>
    </recommendedName>
</protein>
<dbReference type="InterPro" id="IPR051482">
    <property type="entry name" value="Cholesterol_transport"/>
</dbReference>
<reference evidence="9 10" key="1">
    <citation type="journal article" date="2021" name="G3 (Bethesda)">
        <title>Genomic diversity, chromosomal rearrangements, and interspecies hybridization in the ogataea polymorpha species complex.</title>
        <authorList>
            <person name="Hanson S.J."/>
            <person name="Cinneide E.O."/>
            <person name="Salzberg L.I."/>
            <person name="Wolfe K.H."/>
            <person name="McGowan J."/>
            <person name="Fitzpatrick D.A."/>
            <person name="Matlin K."/>
        </authorList>
    </citation>
    <scope>NUCLEOTIDE SEQUENCE [LARGE SCALE GENOMIC DNA]</scope>
    <source>
        <strain evidence="9">51-138</strain>
    </source>
</reference>
<gene>
    <name evidence="9" type="ORF">KL940_000950</name>
</gene>
<evidence type="ECO:0000256" key="7">
    <source>
        <dbReference type="SAM" id="MobiDB-lite"/>
    </source>
</evidence>
<dbReference type="InterPro" id="IPR011993">
    <property type="entry name" value="PH-like_dom_sf"/>
</dbReference>
<feature type="compositionally biased region" description="Polar residues" evidence="7">
    <location>
        <begin position="211"/>
        <end position="233"/>
    </location>
</feature>
<keyword evidence="5" id="KW-0472">Membrane</keyword>
<feature type="compositionally biased region" description="Acidic residues" evidence="7">
    <location>
        <begin position="484"/>
        <end position="497"/>
    </location>
</feature>
<dbReference type="Pfam" id="PF02893">
    <property type="entry name" value="GRAM"/>
    <property type="match status" value="1"/>
</dbReference>
<dbReference type="Pfam" id="PF16016">
    <property type="entry name" value="VASt"/>
    <property type="match status" value="1"/>
</dbReference>
<evidence type="ECO:0000256" key="4">
    <source>
        <dbReference type="ARBA" id="ARBA00022989"/>
    </source>
</evidence>
<dbReference type="PANTHER" id="PTHR23319">
    <property type="entry name" value="GRAM DOMAIN CONTAINING 1B, ISOFORM E"/>
    <property type="match status" value="1"/>
</dbReference>
<evidence type="ECO:0000256" key="2">
    <source>
        <dbReference type="ARBA" id="ARBA00006582"/>
    </source>
</evidence>
<feature type="region of interest" description="Disordered" evidence="7">
    <location>
        <begin position="1"/>
        <end position="139"/>
    </location>
</feature>
<dbReference type="Gene3D" id="2.30.29.30">
    <property type="entry name" value="Pleckstrin-homology domain (PH domain)/Phosphotyrosine-binding domain (PTB)"/>
    <property type="match status" value="1"/>
</dbReference>
<feature type="region of interest" description="Disordered" evidence="7">
    <location>
        <begin position="481"/>
        <end position="550"/>
    </location>
</feature>
<feature type="region of interest" description="Disordered" evidence="7">
    <location>
        <begin position="155"/>
        <end position="185"/>
    </location>
</feature>
<keyword evidence="6" id="KW-0175">Coiled coil</keyword>
<feature type="compositionally biased region" description="Low complexity" evidence="7">
    <location>
        <begin position="98"/>
        <end position="112"/>
    </location>
</feature>
<accession>A0ABQ7S249</accession>
<feature type="region of interest" description="Disordered" evidence="7">
    <location>
        <begin position="294"/>
        <end position="317"/>
    </location>
</feature>
<feature type="compositionally biased region" description="Polar residues" evidence="7">
    <location>
        <begin position="125"/>
        <end position="136"/>
    </location>
</feature>
<feature type="compositionally biased region" description="Low complexity" evidence="7">
    <location>
        <begin position="237"/>
        <end position="252"/>
    </location>
</feature>
<evidence type="ECO:0000259" key="8">
    <source>
        <dbReference type="PROSITE" id="PS51778"/>
    </source>
</evidence>
<keyword evidence="10" id="KW-1185">Reference proteome</keyword>
<organism evidence="9 10">
    <name type="scientific">Pichia angusta</name>
    <name type="common">Yeast</name>
    <name type="synonym">Hansenula polymorpha</name>
    <dbReference type="NCBI Taxonomy" id="870730"/>
    <lineage>
        <taxon>Eukaryota</taxon>
        <taxon>Fungi</taxon>
        <taxon>Dikarya</taxon>
        <taxon>Ascomycota</taxon>
        <taxon>Saccharomycotina</taxon>
        <taxon>Pichiomycetes</taxon>
        <taxon>Pichiales</taxon>
        <taxon>Pichiaceae</taxon>
        <taxon>Ogataea</taxon>
    </lineage>
</organism>
<sequence>MTSESSKSTPRGASFRIKNFLNKRKSQSSVSSAGSMPSKNPRPESNADVSPTGSFLVLPTISPITPNDSISRLKSRIKEHTRPDSEDDDDLDLDEIASSSTRSTTSVTNRTSRSLKKLASHKSDSSAGARSTTKPKTGTGILESLMHSFNLRSQTNLHENPPTLSPSSEQERHQSPSPVENIEFKPIKTSVLNSLGKGSLTLDYFPKPAGSETQEPPFSAIGSDSTNRTNANTLVDPPTTTTQPTSPNTNTPVEETPSSSRNLTVARRTLSPTSIKKSVSANALYTLSSHNNSSILDEEGATHNRRSRQPRERRRLTVSDTAQLSRHTTNIVDNEEDLEARKKRLAEQLDIKLPSQKRQDSFHQMFPEIPPSEIFIEDYTCAYRKDVLIHGRLYVSENHLSFHSNLIGLITHFTITLSKVLTIKKKKTVGIPNALEFGTLHDKYTFASFISRDSTYELLVKIWSSLLSGSNLNTVDLDFTTSEVDSDDPESEESDDPEAVKMSRHGTMPSKTIKTTKESFPDSGSDSDVSDKENMITDDEPEFNDNSESRTFRGIPYDGPLQHEPTSNAYSSESGDVEIVNDMIPAPVGAVYSLLFGHDTTFLKNLLKTQKNTDISEIPAFDETTKKRTYSYTKPLNGPVGPKQTKCNVEEEIERCDLSSSCLVTQITDTPDVPSGNSFRVKTRIYLSWGENNCCKIYIVTSVVWSGKSWIKGAVEKGTISGQKESLGIMVKELKKRVEAETPVSVSIKKRRSISDKKRKEVEVREELPAVSQTPAQPLLKERIIAQLDLKTVLLIVLILLVLWDKLTGPDAERRHRALDNQIYMTSEADLWNWIDQRQNGLSTNQNLEIGAQQLNEVIKVVEKRLDGLKSLANK</sequence>
<feature type="domain" description="VASt" evidence="8">
    <location>
        <begin position="575"/>
        <end position="742"/>
    </location>
</feature>
<feature type="coiled-coil region" evidence="6">
    <location>
        <begin position="845"/>
        <end position="872"/>
    </location>
</feature>
<keyword evidence="4" id="KW-1133">Transmembrane helix</keyword>
<evidence type="ECO:0000256" key="5">
    <source>
        <dbReference type="ARBA" id="ARBA00023136"/>
    </source>
</evidence>
<dbReference type="InterPro" id="IPR004182">
    <property type="entry name" value="GRAM"/>
</dbReference>
<feature type="region of interest" description="Disordered" evidence="7">
    <location>
        <begin position="206"/>
        <end position="271"/>
    </location>
</feature>
<dbReference type="InterPro" id="IPR031968">
    <property type="entry name" value="VASt"/>
</dbReference>
<evidence type="ECO:0000313" key="10">
    <source>
        <dbReference type="Proteomes" id="UP001197328"/>
    </source>
</evidence>
<dbReference type="EMBL" id="JAHLVD010000002">
    <property type="protein sequence ID" value="KAG7852068.1"/>
    <property type="molecule type" value="Genomic_DNA"/>
</dbReference>
<feature type="compositionally biased region" description="Acidic residues" evidence="7">
    <location>
        <begin position="85"/>
        <end position="95"/>
    </location>
</feature>
<name>A0ABQ7S249_PICAN</name>
<comment type="caution">
    <text evidence="9">The sequence shown here is derived from an EMBL/GenBank/DDBJ whole genome shotgun (WGS) entry which is preliminary data.</text>
</comment>
<feature type="compositionally biased region" description="Polar residues" evidence="7">
    <location>
        <begin position="27"/>
        <end position="38"/>
    </location>
</feature>
<evidence type="ECO:0000256" key="6">
    <source>
        <dbReference type="SAM" id="Coils"/>
    </source>
</evidence>
<dbReference type="Proteomes" id="UP001197328">
    <property type="component" value="Unassembled WGS sequence"/>
</dbReference>